<protein>
    <submittedName>
        <fullName evidence="1">Uncharacterized protein</fullName>
    </submittedName>
</protein>
<dbReference type="Proteomes" id="UP000824881">
    <property type="component" value="Unassembled WGS sequence"/>
</dbReference>
<reference evidence="1 2" key="1">
    <citation type="journal article" date="2021" name="Appl. Environ. Microbiol.">
        <title>Genetic linkage and physical mapping for an oyster mushroom Pleurotus cornucopiae and QTL analysis for the trait cap color.</title>
        <authorList>
            <person name="Zhang Y."/>
            <person name="Gao W."/>
            <person name="Sonnenberg A."/>
            <person name="Chen Q."/>
            <person name="Zhang J."/>
            <person name="Huang C."/>
        </authorList>
    </citation>
    <scope>NUCLEOTIDE SEQUENCE [LARGE SCALE GENOMIC DNA]</scope>
    <source>
        <strain evidence="1">CCMSSC00406</strain>
    </source>
</reference>
<accession>A0ACB7IKF4</accession>
<keyword evidence="2" id="KW-1185">Reference proteome</keyword>
<organism evidence="1 2">
    <name type="scientific">Pleurotus cornucopiae</name>
    <name type="common">Cornucopia mushroom</name>
    <dbReference type="NCBI Taxonomy" id="5321"/>
    <lineage>
        <taxon>Eukaryota</taxon>
        <taxon>Fungi</taxon>
        <taxon>Dikarya</taxon>
        <taxon>Basidiomycota</taxon>
        <taxon>Agaricomycotina</taxon>
        <taxon>Agaricomycetes</taxon>
        <taxon>Agaricomycetidae</taxon>
        <taxon>Agaricales</taxon>
        <taxon>Pleurotineae</taxon>
        <taxon>Pleurotaceae</taxon>
        <taxon>Pleurotus</taxon>
    </lineage>
</organism>
<sequence length="1426" mass="157962">MLSLLSQSLHFVKNLGRTQGHGGFLNTFVRQRHQLAPRQVKHIKRHKGRIPIPIGGSTKGTILAYGEWGIRIKGNGVRLSAKQLTTAEEVIKRKIKIIKGAKRQPEAEERYEDRVKRLKLASAPQIKRAPGEIMTLPHHPELLELEAARFYIPLSLFTNQGQLVLADKLSQVKTIRINSGRAGARKQSYVDTENKVFEREDLLAQEVWSQAADEMVDWALEAKTDDIFHRRLGEHFAWLKYQLMQGREFTLIRDLDIRFRKEYRRRPFEFSAAVYSEELTRLSSIHTETRLSSELAALRAQIAHTSPFRQGSRDHPRIPSASSARDEGTEQVTALNPPFLMAHRPNPSGLMVSSLARKEPGSASSGIPVVVSALSALPTAIRTPCMPAPSVTAHPITHSPTPACRGPLPDLSLLPPQNPKASSSTDPDILFRIETPYNATSFDNFFTRFPHLRLRYPHLIQKLRNGFAMGKFPPLLSTIIWPNGMSAGQYSTFIDEYFVEEVAARRLSGPFSQTRVEEILGGPFQSSPLTVDAQPQEGCDPKLRLCINLSKKSRLHPSTNDFSDRKDFPTRFDSALRAADLVADASQGTEAMTLDIAKFHRRTPICATHKPWFVMQSRPGQFYIQHCCPFGARASEGNSGEIANASVDIWAELGVGPTCKWCDDMADFATSFTYVGLLWDLEAKQVSLPEPKRQKFLARVSTFLSTLPCSLEEAMKIQGSLCHIAFVYPLGRSRLPSLSLFVSSFEDNHFSRRHPPPSMIADIKWWQLQLRTPNVPRDLTPRAFADLAISVDASTDWGIGVTIGSLWCAWKILSGWRGPSRDIGWLEGLAVELTCYLLEAKGIRDSQVLINSDNQGIIGAFGKGRSRNFQVNLSIRRSGTCLYACNNTLDLRYVKSEDNPADPISRGILGSKDQHLKLQIALPQELTPFLAYTPARRARSFGYREFFQPPAQHSPATRRCPLPPSHPPRLLVSQPTIPSTRPPPTISSILSSRPITGRIIKPRRPKKGSEITPNEHRPLVAASDRLRCWTTPHSLLHQSSIERQLSSSATSKLNEVLLSSWSEQTKASYGAGLLRFAQFCDREGVPEYDRMPASRVLLAAFAADAAGSVSSSSILGWFSSLRAWHTLNDAAWEGDDTLVSHAKAGASKLAPSSSRRPIRPPVTLEHMLALSHSLNNSDPFDIAVLAVALCAFWGCCRLGELTVKSTNSFNPQLHVARSAPISFRQSLSPHGSLPVPSLHFPIPWTKTTKEIGANLTITGNNTLCPCLAMRRHLQASHAAPPTLHLFSYQLPSGDWAPMVKSVFLARCTAIWKLHGLAIDVRGHSFRIGGSTELLLSGVPPEVVATIGRVPKGRVIFEIGGSQIREELARDALRQAADKLPTKMEFISRATPPRLGNLVLHPPKPVVPESLAGDNPTIPAAPIQPTL</sequence>
<proteinExistence type="predicted"/>
<name>A0ACB7IKF4_PLECO</name>
<dbReference type="EMBL" id="WQMT02000010">
    <property type="protein sequence ID" value="KAG9218184.1"/>
    <property type="molecule type" value="Genomic_DNA"/>
</dbReference>
<evidence type="ECO:0000313" key="2">
    <source>
        <dbReference type="Proteomes" id="UP000824881"/>
    </source>
</evidence>
<comment type="caution">
    <text evidence="1">The sequence shown here is derived from an EMBL/GenBank/DDBJ whole genome shotgun (WGS) entry which is preliminary data.</text>
</comment>
<gene>
    <name evidence="1" type="ORF">CCMSSC00406_0010222</name>
</gene>
<evidence type="ECO:0000313" key="1">
    <source>
        <dbReference type="EMBL" id="KAG9218184.1"/>
    </source>
</evidence>